<dbReference type="Proteomes" id="UP000236742">
    <property type="component" value="Unassembled WGS sequence"/>
</dbReference>
<sequence>MAELIAKTPCEGLLPLTVGGVSLTEENPGVMTVVAPFRGREAALAQAMRAAHGVAFPAPNRSAVRAGARAIWFGRGQALLVGPEPDPSLAEHAALTDQSDAWALVRIEGERVEDVLARLVPVDLRVRLFKRGHTARTLIGHMAGSVTRVGPRAFQLIVFRSMAATLVHEVRTAMEAIAARGVLEG</sequence>
<evidence type="ECO:0000313" key="1">
    <source>
        <dbReference type="EMBL" id="SEG16830.1"/>
    </source>
</evidence>
<dbReference type="InterPro" id="IPR027266">
    <property type="entry name" value="TrmE/GcvT-like"/>
</dbReference>
<reference evidence="1 2" key="1">
    <citation type="submission" date="2016-10" db="EMBL/GenBank/DDBJ databases">
        <authorList>
            <person name="de Groot N.N."/>
        </authorList>
    </citation>
    <scope>NUCLEOTIDE SEQUENCE [LARGE SCALE GENOMIC DNA]</scope>
    <source>
        <strain evidence="1 2">DSM 23413</strain>
    </source>
</reference>
<dbReference type="Gene3D" id="3.30.70.1520">
    <property type="entry name" value="Heterotetrameric sarcosine oxidase"/>
    <property type="match status" value="1"/>
</dbReference>
<dbReference type="OrthoDB" id="7350722at2"/>
<proteinExistence type="predicted"/>
<dbReference type="EMBL" id="FNVD01000013">
    <property type="protein sequence ID" value="SEG16830.1"/>
    <property type="molecule type" value="Genomic_DNA"/>
</dbReference>
<dbReference type="SUPFAM" id="SSF103025">
    <property type="entry name" value="Folate-binding domain"/>
    <property type="match status" value="1"/>
</dbReference>
<evidence type="ECO:0000313" key="2">
    <source>
        <dbReference type="Proteomes" id="UP000236742"/>
    </source>
</evidence>
<gene>
    <name evidence="1" type="ORF">SAMN05421751_11373</name>
</gene>
<protein>
    <submittedName>
        <fullName evidence="1">Sarcosine oxidase subunit gamma</fullName>
    </submittedName>
</protein>
<accession>A0A1H5XZP2</accession>
<dbReference type="Gene3D" id="3.30.1360.120">
    <property type="entry name" value="Probable tRNA modification gtpase trme, domain 1"/>
    <property type="match status" value="1"/>
</dbReference>
<organism evidence="1 2">
    <name type="scientific">Jhaorihella thermophila</name>
    <dbReference type="NCBI Taxonomy" id="488547"/>
    <lineage>
        <taxon>Bacteria</taxon>
        <taxon>Pseudomonadati</taxon>
        <taxon>Pseudomonadota</taxon>
        <taxon>Alphaproteobacteria</taxon>
        <taxon>Rhodobacterales</taxon>
        <taxon>Paracoccaceae</taxon>
        <taxon>Jhaorihella</taxon>
    </lineage>
</organism>
<dbReference type="AlphaFoldDB" id="A0A1H5XZP2"/>
<name>A0A1H5XZP2_9RHOB</name>
<dbReference type="RefSeq" id="WP_104008781.1">
    <property type="nucleotide sequence ID" value="NZ_FNVD01000013.1"/>
</dbReference>
<keyword evidence="2" id="KW-1185">Reference proteome</keyword>